<dbReference type="AlphaFoldDB" id="A0A0F9G458"/>
<gene>
    <name evidence="1" type="ORF">LCGC14_1874760</name>
</gene>
<protein>
    <submittedName>
        <fullName evidence="1">Uncharacterized protein</fullName>
    </submittedName>
</protein>
<accession>A0A0F9G458</accession>
<organism evidence="1">
    <name type="scientific">marine sediment metagenome</name>
    <dbReference type="NCBI Taxonomy" id="412755"/>
    <lineage>
        <taxon>unclassified sequences</taxon>
        <taxon>metagenomes</taxon>
        <taxon>ecological metagenomes</taxon>
    </lineage>
</organism>
<reference evidence="1" key="1">
    <citation type="journal article" date="2015" name="Nature">
        <title>Complex archaea that bridge the gap between prokaryotes and eukaryotes.</title>
        <authorList>
            <person name="Spang A."/>
            <person name="Saw J.H."/>
            <person name="Jorgensen S.L."/>
            <person name="Zaremba-Niedzwiedzka K."/>
            <person name="Martijn J."/>
            <person name="Lind A.E."/>
            <person name="van Eijk R."/>
            <person name="Schleper C."/>
            <person name="Guy L."/>
            <person name="Ettema T.J."/>
        </authorList>
    </citation>
    <scope>NUCLEOTIDE SEQUENCE</scope>
</reference>
<name>A0A0F9G458_9ZZZZ</name>
<sequence>MTSEKEHQGTYLCFTDDYIYKRISGHATQRKSKSAWLEEQGIKGGEVRTHTAYRQKPKYRGLITFVCSVFNVTGLRGYRERIAAYL</sequence>
<dbReference type="EMBL" id="LAZR01019188">
    <property type="protein sequence ID" value="KKL93438.1"/>
    <property type="molecule type" value="Genomic_DNA"/>
</dbReference>
<evidence type="ECO:0000313" key="1">
    <source>
        <dbReference type="EMBL" id="KKL93438.1"/>
    </source>
</evidence>
<proteinExistence type="predicted"/>
<comment type="caution">
    <text evidence="1">The sequence shown here is derived from an EMBL/GenBank/DDBJ whole genome shotgun (WGS) entry which is preliminary data.</text>
</comment>